<dbReference type="GO" id="GO:0016192">
    <property type="term" value="P:vesicle-mediated transport"/>
    <property type="evidence" value="ECO:0007669"/>
    <property type="project" value="InterPro"/>
</dbReference>
<dbReference type="SUPFAM" id="SSF64356">
    <property type="entry name" value="SNARE-like"/>
    <property type="match status" value="1"/>
</dbReference>
<evidence type="ECO:0000256" key="11">
    <source>
        <dbReference type="ARBA" id="ARBA00023289"/>
    </source>
</evidence>
<evidence type="ECO:0000256" key="13">
    <source>
        <dbReference type="PROSITE-ProRule" id="PRU00290"/>
    </source>
</evidence>
<dbReference type="InterPro" id="IPR011701">
    <property type="entry name" value="MFS"/>
</dbReference>
<dbReference type="InterPro" id="IPR020846">
    <property type="entry name" value="MFS_dom"/>
</dbReference>
<keyword evidence="8 15" id="KW-0472">Membrane</keyword>
<dbReference type="Pfam" id="PF00957">
    <property type="entry name" value="Synaptobrevin"/>
    <property type="match status" value="1"/>
</dbReference>
<evidence type="ECO:0000256" key="12">
    <source>
        <dbReference type="ARBA" id="ARBA00026133"/>
    </source>
</evidence>
<dbReference type="InterPro" id="IPR011012">
    <property type="entry name" value="Longin-like_dom_sf"/>
</dbReference>
<keyword evidence="11" id="KW-0636">Prenylation</keyword>
<evidence type="ECO:0000259" key="17">
    <source>
        <dbReference type="PROSITE" id="PS50859"/>
    </source>
</evidence>
<dbReference type="RefSeq" id="XP_015403413.1">
    <property type="nucleotide sequence ID" value="XM_015555318.1"/>
</dbReference>
<feature type="compositionally biased region" description="Polar residues" evidence="14">
    <location>
        <begin position="30"/>
        <end position="41"/>
    </location>
</feature>
<keyword evidence="6 15" id="KW-0812">Transmembrane</keyword>
<dbReference type="GeneID" id="26811866"/>
<feature type="transmembrane region" description="Helical" evidence="15">
    <location>
        <begin position="325"/>
        <end position="349"/>
    </location>
</feature>
<keyword evidence="10" id="KW-0449">Lipoprotein</keyword>
<dbReference type="Proteomes" id="UP000037505">
    <property type="component" value="Unassembled WGS sequence"/>
</dbReference>
<protein>
    <recommendedName>
        <fullName evidence="12">Synaptobrevin homolog YKT6</fullName>
    </recommendedName>
</protein>
<keyword evidence="4" id="KW-1003">Cell membrane</keyword>
<feature type="domain" description="Longin" evidence="17">
    <location>
        <begin position="515"/>
        <end position="606"/>
    </location>
</feature>
<dbReference type="PANTHER" id="PTHR42718:SF36">
    <property type="entry name" value="MULTIDRUG TRANSPORTER, PUTATIVE (AFU_ORTHOLOGUE AFUA_4G13820)-RELATED"/>
    <property type="match status" value="1"/>
</dbReference>
<evidence type="ECO:0000256" key="3">
    <source>
        <dbReference type="ARBA" id="ARBA00008025"/>
    </source>
</evidence>
<feature type="domain" description="Major facilitator superfamily (MFS) profile" evidence="16">
    <location>
        <begin position="65"/>
        <end position="699"/>
    </location>
</feature>
<dbReference type="SUPFAM" id="SSF58038">
    <property type="entry name" value="SNARE fusion complex"/>
    <property type="match status" value="1"/>
</dbReference>
<evidence type="ECO:0000259" key="18">
    <source>
        <dbReference type="PROSITE" id="PS50892"/>
    </source>
</evidence>
<dbReference type="PROSITE" id="PS50892">
    <property type="entry name" value="V_SNARE"/>
    <property type="match status" value="1"/>
</dbReference>
<proteinExistence type="inferred from homology"/>
<feature type="region of interest" description="Disordered" evidence="14">
    <location>
        <begin position="1"/>
        <end position="41"/>
    </location>
</feature>
<evidence type="ECO:0000313" key="19">
    <source>
        <dbReference type="EMBL" id="KNG82490.1"/>
    </source>
</evidence>
<evidence type="ECO:0000313" key="20">
    <source>
        <dbReference type="Proteomes" id="UP000037505"/>
    </source>
</evidence>
<dbReference type="AlphaFoldDB" id="A0A0L1ISZ1"/>
<reference evidence="19 20" key="1">
    <citation type="submission" date="2014-06" db="EMBL/GenBank/DDBJ databases">
        <title>The Genome of the Aflatoxigenic Filamentous Fungus Aspergillus nomius.</title>
        <authorList>
            <person name="Moore M.G."/>
            <person name="Shannon B.M."/>
            <person name="Brian M.M."/>
        </authorList>
    </citation>
    <scope>NUCLEOTIDE SEQUENCE [LARGE SCALE GENOMIC DNA]</scope>
    <source>
        <strain evidence="19 20">NRRL 13137</strain>
    </source>
</reference>
<evidence type="ECO:0000256" key="4">
    <source>
        <dbReference type="ARBA" id="ARBA00022475"/>
    </source>
</evidence>
<dbReference type="CDD" id="cd15867">
    <property type="entry name" value="R-SNARE_YKT6"/>
    <property type="match status" value="1"/>
</dbReference>
<evidence type="ECO:0000256" key="6">
    <source>
        <dbReference type="ARBA" id="ARBA00022692"/>
    </source>
</evidence>
<dbReference type="STRING" id="1509407.A0A0L1ISZ1"/>
<dbReference type="InterPro" id="IPR036259">
    <property type="entry name" value="MFS_trans_sf"/>
</dbReference>
<evidence type="ECO:0000256" key="9">
    <source>
        <dbReference type="ARBA" id="ARBA00023139"/>
    </source>
</evidence>
<evidence type="ECO:0000256" key="14">
    <source>
        <dbReference type="SAM" id="MobiDB-lite"/>
    </source>
</evidence>
<sequence length="699" mass="76352">MAPIAETPLSGSDPNMEKSAEETGSPGLGTPQSPSQLEQQSDLDLERLGRERPPCFSNIWSELTFGFSIVMSQILAEYYISGSNVLVPTLVKELHIPEASVVWPSTALSLVVTSTLLIFGRLGDMYGGYVLYLAGAGWLTVSSILAGFSQTWLMLIICRALQGFALAAFLPSGIMILGSTYRPGPRKNLIFSVYGACAALGFFAGIFFSGLCSQFLSWRWYFFIGAILSAVTFISSYFSVPSDFAERKKANVKMDWVGCCLSVPGAVLFVFAIAESSYAPQGWKTPYIPVCFCLGVIFLGLMVYMEGWVVENPLLPGDLFAVKYLTPLVIALLLLYGSLGIYFLYAVLYMSDVMGAGPLQIVAWTAPMGVGGLILATAGGFIMHKVSGTLLMLISCIGYAGSGLFFAVIPEAKQGLAGALINCTLHFGIAVFLGFADIVKSETEHLGQFKSFKAVFCHGTLEHVSGCLKKWAKAVRRGAFPPPRLDPRKTSANCPRRQSVRNPSELVKMKILYIGVLQNAQQPAVELCAERELTSYSRFTRGSISEFMTMFSKTVAERTKQGQRQDIQEQGKWLPVSSIAGVIISDNEYPSLAAHQILSKVLDEFLTLNPNAGSSTQPVPFPSLKTYISAYQDPHQVDSIMKIQKELDETKIVLHKTIESVLERGEKIDDLVNKSEGLSSQSKMFYTSAKKQNSCCILM</sequence>
<comment type="similarity">
    <text evidence="3">Belongs to the synaptobrevin family.</text>
</comment>
<dbReference type="Gene3D" id="1.20.1250.20">
    <property type="entry name" value="MFS general substrate transporter like domains"/>
    <property type="match status" value="1"/>
</dbReference>
<dbReference type="InterPro" id="IPR045848">
    <property type="entry name" value="R-SNARE_YKT6"/>
</dbReference>
<evidence type="ECO:0000256" key="1">
    <source>
        <dbReference type="ARBA" id="ARBA00004141"/>
    </source>
</evidence>
<gene>
    <name evidence="19" type="ORF">ANOM_010062</name>
</gene>
<dbReference type="Pfam" id="PF13774">
    <property type="entry name" value="Longin"/>
    <property type="match status" value="1"/>
</dbReference>
<evidence type="ECO:0000256" key="15">
    <source>
        <dbReference type="SAM" id="Phobius"/>
    </source>
</evidence>
<dbReference type="Gene3D" id="3.30.450.50">
    <property type="entry name" value="Longin domain"/>
    <property type="match status" value="1"/>
</dbReference>
<feature type="transmembrane region" description="Helical" evidence="15">
    <location>
        <begin position="390"/>
        <end position="409"/>
    </location>
</feature>
<dbReference type="SUPFAM" id="SSF103473">
    <property type="entry name" value="MFS general substrate transporter"/>
    <property type="match status" value="1"/>
</dbReference>
<feature type="transmembrane region" description="Helical" evidence="15">
    <location>
        <begin position="220"/>
        <end position="240"/>
    </location>
</feature>
<dbReference type="Pfam" id="PF07690">
    <property type="entry name" value="MFS_1"/>
    <property type="match status" value="1"/>
</dbReference>
<comment type="caution">
    <text evidence="19">The sequence shown here is derived from an EMBL/GenBank/DDBJ whole genome shotgun (WGS) entry which is preliminary data.</text>
</comment>
<evidence type="ECO:0000256" key="5">
    <source>
        <dbReference type="ARBA" id="ARBA00022481"/>
    </source>
</evidence>
<feature type="transmembrane region" description="Helical" evidence="15">
    <location>
        <begin position="286"/>
        <end position="304"/>
    </location>
</feature>
<evidence type="ECO:0000256" key="8">
    <source>
        <dbReference type="ARBA" id="ARBA00023136"/>
    </source>
</evidence>
<dbReference type="InterPro" id="IPR001388">
    <property type="entry name" value="Synaptobrevin-like"/>
</dbReference>
<name>A0A0L1ISZ1_ASPN3</name>
<keyword evidence="9" id="KW-0564">Palmitate</keyword>
<evidence type="ECO:0000256" key="10">
    <source>
        <dbReference type="ARBA" id="ARBA00023288"/>
    </source>
</evidence>
<keyword evidence="5" id="KW-0488">Methylation</keyword>
<dbReference type="InterPro" id="IPR042855">
    <property type="entry name" value="V_SNARE_CC"/>
</dbReference>
<dbReference type="SMART" id="SM01270">
    <property type="entry name" value="Longin"/>
    <property type="match status" value="1"/>
</dbReference>
<dbReference type="PANTHER" id="PTHR42718">
    <property type="entry name" value="MAJOR FACILITATOR SUPERFAMILY MULTIDRUG TRANSPORTER MFSC"/>
    <property type="match status" value="1"/>
</dbReference>
<evidence type="ECO:0000256" key="2">
    <source>
        <dbReference type="ARBA" id="ARBA00004342"/>
    </source>
</evidence>
<dbReference type="EMBL" id="JNOM01000341">
    <property type="protein sequence ID" value="KNG82490.1"/>
    <property type="molecule type" value="Genomic_DNA"/>
</dbReference>
<dbReference type="Gene3D" id="1.20.5.110">
    <property type="match status" value="1"/>
</dbReference>
<dbReference type="PROSITE" id="PS00417">
    <property type="entry name" value="SYNAPTOBREVIN"/>
    <property type="match status" value="1"/>
</dbReference>
<dbReference type="OrthoDB" id="5086884at2759"/>
<organism evidence="19 20">
    <name type="scientific">Aspergillus nomiae NRRL (strain ATCC 15546 / NRRL 13137 / CBS 260.88 / M93)</name>
    <dbReference type="NCBI Taxonomy" id="1509407"/>
    <lineage>
        <taxon>Eukaryota</taxon>
        <taxon>Fungi</taxon>
        <taxon>Dikarya</taxon>
        <taxon>Ascomycota</taxon>
        <taxon>Pezizomycotina</taxon>
        <taxon>Eurotiomycetes</taxon>
        <taxon>Eurotiomycetidae</taxon>
        <taxon>Eurotiales</taxon>
        <taxon>Aspergillaceae</taxon>
        <taxon>Aspergillus</taxon>
        <taxon>Aspergillus subgen. Circumdati</taxon>
    </lineage>
</organism>
<feature type="transmembrane region" description="Helical" evidence="15">
    <location>
        <begin position="126"/>
        <end position="146"/>
    </location>
</feature>
<evidence type="ECO:0000259" key="16">
    <source>
        <dbReference type="PROSITE" id="PS50850"/>
    </source>
</evidence>
<keyword evidence="13" id="KW-0175">Coiled coil</keyword>
<feature type="domain" description="V-SNARE coiled-coil homology" evidence="18">
    <location>
        <begin position="639"/>
        <end position="699"/>
    </location>
</feature>
<dbReference type="PROSITE" id="PS50850">
    <property type="entry name" value="MFS"/>
    <property type="match status" value="1"/>
</dbReference>
<dbReference type="InterPro" id="IPR010908">
    <property type="entry name" value="Longin_dom"/>
</dbReference>
<comment type="subcellular location">
    <subcellularLocation>
        <location evidence="2">Cell membrane</location>
        <topology evidence="2">Lipid-anchor</topology>
        <orientation evidence="2">Cytoplasmic side</orientation>
    </subcellularLocation>
    <subcellularLocation>
        <location evidence="1">Membrane</location>
        <topology evidence="1">Multi-pass membrane protein</topology>
    </subcellularLocation>
</comment>
<dbReference type="GO" id="GO:0022857">
    <property type="term" value="F:transmembrane transporter activity"/>
    <property type="evidence" value="ECO:0007669"/>
    <property type="project" value="InterPro"/>
</dbReference>
<evidence type="ECO:0000256" key="7">
    <source>
        <dbReference type="ARBA" id="ARBA00022989"/>
    </source>
</evidence>
<dbReference type="FunFam" id="1.20.1720.10:FF:000027">
    <property type="entry name" value="MFS multidrug transporter, putative"/>
    <property type="match status" value="1"/>
</dbReference>
<dbReference type="FunFam" id="1.20.5.110:FF:000020">
    <property type="entry name" value="synaptobrevin homolog YKT6"/>
    <property type="match status" value="1"/>
</dbReference>
<dbReference type="CDD" id="cd14824">
    <property type="entry name" value="Longin"/>
    <property type="match status" value="1"/>
</dbReference>
<dbReference type="PROSITE" id="PS50859">
    <property type="entry name" value="LONGIN"/>
    <property type="match status" value="1"/>
</dbReference>
<dbReference type="GO" id="GO:0005886">
    <property type="term" value="C:plasma membrane"/>
    <property type="evidence" value="ECO:0007669"/>
    <property type="project" value="UniProtKB-SubCell"/>
</dbReference>
<keyword evidence="20" id="KW-1185">Reference proteome</keyword>
<feature type="transmembrane region" description="Helical" evidence="15">
    <location>
        <begin position="415"/>
        <end position="436"/>
    </location>
</feature>
<feature type="transmembrane region" description="Helical" evidence="15">
    <location>
        <begin position="252"/>
        <end position="274"/>
    </location>
</feature>
<accession>A0A0L1ISZ1</accession>
<feature type="transmembrane region" description="Helical" evidence="15">
    <location>
        <begin position="152"/>
        <end position="177"/>
    </location>
</feature>
<feature type="transmembrane region" description="Helical" evidence="15">
    <location>
        <begin position="189"/>
        <end position="208"/>
    </location>
</feature>
<feature type="transmembrane region" description="Helical" evidence="15">
    <location>
        <begin position="361"/>
        <end position="383"/>
    </location>
</feature>
<keyword evidence="7 15" id="KW-1133">Transmembrane helix</keyword>